<protein>
    <submittedName>
        <fullName evidence="6">Calcineurin-like phosphoesterase</fullName>
    </submittedName>
</protein>
<evidence type="ECO:0000256" key="2">
    <source>
        <dbReference type="ARBA" id="ARBA00022801"/>
    </source>
</evidence>
<dbReference type="Gene3D" id="3.60.21.10">
    <property type="match status" value="1"/>
</dbReference>
<evidence type="ECO:0000256" key="4">
    <source>
        <dbReference type="ARBA" id="ARBA00025742"/>
    </source>
</evidence>
<dbReference type="Pfam" id="PF00149">
    <property type="entry name" value="Metallophos"/>
    <property type="match status" value="1"/>
</dbReference>
<keyword evidence="1" id="KW-0479">Metal-binding</keyword>
<dbReference type="InterPro" id="IPR029052">
    <property type="entry name" value="Metallo-depent_PP-like"/>
</dbReference>
<proteinExistence type="inferred from homology"/>
<evidence type="ECO:0000313" key="7">
    <source>
        <dbReference type="Proteomes" id="UP000183760"/>
    </source>
</evidence>
<evidence type="ECO:0000259" key="5">
    <source>
        <dbReference type="Pfam" id="PF00149"/>
    </source>
</evidence>
<dbReference type="SUPFAM" id="SSF56300">
    <property type="entry name" value="Metallo-dependent phosphatases"/>
    <property type="match status" value="1"/>
</dbReference>
<keyword evidence="7" id="KW-1185">Reference proteome</keyword>
<name>A0ABY1CMI4_MYXFU</name>
<dbReference type="InterPro" id="IPR050884">
    <property type="entry name" value="CNP_phosphodiesterase-III"/>
</dbReference>
<dbReference type="InterPro" id="IPR004843">
    <property type="entry name" value="Calcineurin-like_PHP"/>
</dbReference>
<dbReference type="Proteomes" id="UP000183760">
    <property type="component" value="Unassembled WGS sequence"/>
</dbReference>
<evidence type="ECO:0000256" key="1">
    <source>
        <dbReference type="ARBA" id="ARBA00022723"/>
    </source>
</evidence>
<keyword evidence="3" id="KW-0408">Iron</keyword>
<dbReference type="PANTHER" id="PTHR42988">
    <property type="entry name" value="PHOSPHOHYDROLASE"/>
    <property type="match status" value="1"/>
</dbReference>
<organism evidence="6 7">
    <name type="scientific">Myxococcus fulvus</name>
    <dbReference type="NCBI Taxonomy" id="33"/>
    <lineage>
        <taxon>Bacteria</taxon>
        <taxon>Pseudomonadati</taxon>
        <taxon>Myxococcota</taxon>
        <taxon>Myxococcia</taxon>
        <taxon>Myxococcales</taxon>
        <taxon>Cystobacterineae</taxon>
        <taxon>Myxococcaceae</taxon>
        <taxon>Myxococcus</taxon>
    </lineage>
</organism>
<dbReference type="PANTHER" id="PTHR42988:SF2">
    <property type="entry name" value="CYCLIC NUCLEOTIDE PHOSPHODIESTERASE CBUA0032-RELATED"/>
    <property type="match status" value="1"/>
</dbReference>
<sequence>MADVKPTRSMPTLLCMPPRTLAHLSDLHLDLSPASDAAARALVTALQANRADHVVVTGDLTHQGSHEEYRRFLDIFSPLLDTGRLTLIPGNHDRPGEDVGGGWMDGLKVRTVERPGLYLVCVDSTGEHNRNYFASHGELSLETVEQVEAALGRAPKDALVAVLVHHHVLPLPEESFPERLATRMGWPHASELSLGAELVTRIQGQCDLVLHGHRHHPNETVVDTAHGRPLRVFNAGSSTDLGRFRLLQHSEGRLLSEPVWCHSTQPERPRTASHNVRPALQYLVTQLGMALF</sequence>
<feature type="domain" description="Calcineurin-like phosphoesterase" evidence="5">
    <location>
        <begin position="20"/>
        <end position="217"/>
    </location>
</feature>
<evidence type="ECO:0000256" key="3">
    <source>
        <dbReference type="ARBA" id="ARBA00023004"/>
    </source>
</evidence>
<evidence type="ECO:0000313" key="6">
    <source>
        <dbReference type="EMBL" id="SEU23270.1"/>
    </source>
</evidence>
<comment type="caution">
    <text evidence="6">The sequence shown here is derived from an EMBL/GenBank/DDBJ whole genome shotgun (WGS) entry which is preliminary data.</text>
</comment>
<gene>
    <name evidence="6" type="ORF">SAMN05443572_106512</name>
</gene>
<reference evidence="6 7" key="1">
    <citation type="submission" date="2016-10" db="EMBL/GenBank/DDBJ databases">
        <authorList>
            <person name="Varghese N."/>
            <person name="Submissions S."/>
        </authorList>
    </citation>
    <scope>NUCLEOTIDE SEQUENCE [LARGE SCALE GENOMIC DNA]</scope>
    <source>
        <strain evidence="6 7">DSM 16525</strain>
    </source>
</reference>
<comment type="similarity">
    <text evidence="4">Belongs to the cyclic nucleotide phosphodiesterase class-III family.</text>
</comment>
<keyword evidence="2" id="KW-0378">Hydrolase</keyword>
<accession>A0ABY1CMI4</accession>
<dbReference type="EMBL" id="FOIB01000006">
    <property type="protein sequence ID" value="SEU23270.1"/>
    <property type="molecule type" value="Genomic_DNA"/>
</dbReference>